<dbReference type="EMBL" id="FRCX01000002">
    <property type="protein sequence ID" value="SHM69007.1"/>
    <property type="molecule type" value="Genomic_DNA"/>
</dbReference>
<gene>
    <name evidence="6" type="ORF">SAMN05192549_102240</name>
</gene>
<evidence type="ECO:0000256" key="3">
    <source>
        <dbReference type="ARBA" id="ARBA00023125"/>
    </source>
</evidence>
<dbReference type="Gene3D" id="1.10.10.60">
    <property type="entry name" value="Homeodomain-like"/>
    <property type="match status" value="1"/>
</dbReference>
<dbReference type="PROSITE" id="PS01124">
    <property type="entry name" value="HTH_ARAC_FAMILY_2"/>
    <property type="match status" value="1"/>
</dbReference>
<dbReference type="InterPro" id="IPR003313">
    <property type="entry name" value="AraC-bd"/>
</dbReference>
<dbReference type="PROSITE" id="PS00041">
    <property type="entry name" value="HTH_ARAC_FAMILY_1"/>
    <property type="match status" value="1"/>
</dbReference>
<keyword evidence="3 6" id="KW-0238">DNA-binding</keyword>
<reference evidence="7" key="1">
    <citation type="submission" date="2016-11" db="EMBL/GenBank/DDBJ databases">
        <authorList>
            <person name="Varghese N."/>
            <person name="Submissions S."/>
        </authorList>
    </citation>
    <scope>NUCLEOTIDE SEQUENCE [LARGE SCALE GENOMIC DNA]</scope>
    <source>
        <strain evidence="7">Sac-22</strain>
    </source>
</reference>
<evidence type="ECO:0000313" key="7">
    <source>
        <dbReference type="Proteomes" id="UP000184339"/>
    </source>
</evidence>
<sequence>MPQDQSEQRDGPELIVQWGDTRADTEFQLGTRNYPSHRHYRGQIFCIESGLMQVRTASGTWLLPPRRAGWIPPGEEHQVSISGAMSGWSILLTPAASARLPSHPTVIGVTEIMRALVRQAVTWGTQQSLTPPQQRVMAVLLDELQQQPQMTLHIPMPQDRRLLRVTSALAAAPGDGRSLAQWAAWAGLSTRTMSRLFQSETGGSFGQWREQFQLAVALELLAQGKSVNAVSDTLGYATTSNFIAMFKRHFGMPPGRYFRSE</sequence>
<accession>A0A1M7KU47</accession>
<proteinExistence type="predicted"/>
<dbReference type="RefSeq" id="WP_072781970.1">
    <property type="nucleotide sequence ID" value="NZ_FRCX01000002.1"/>
</dbReference>
<dbReference type="InterPro" id="IPR014710">
    <property type="entry name" value="RmlC-like_jellyroll"/>
</dbReference>
<dbReference type="GO" id="GO:0043565">
    <property type="term" value="F:sequence-specific DNA binding"/>
    <property type="evidence" value="ECO:0007669"/>
    <property type="project" value="InterPro"/>
</dbReference>
<keyword evidence="7" id="KW-1185">Reference proteome</keyword>
<dbReference type="InterPro" id="IPR011051">
    <property type="entry name" value="RmlC_Cupin_sf"/>
</dbReference>
<name>A0A1M7KU47_9BURK</name>
<dbReference type="Pfam" id="PF02311">
    <property type="entry name" value="AraC_binding"/>
    <property type="match status" value="1"/>
</dbReference>
<dbReference type="Proteomes" id="UP000184339">
    <property type="component" value="Unassembled WGS sequence"/>
</dbReference>
<feature type="domain" description="HTH araC/xylS-type" evidence="5">
    <location>
        <begin position="163"/>
        <end position="260"/>
    </location>
</feature>
<dbReference type="OrthoDB" id="9804543at2"/>
<dbReference type="InterPro" id="IPR009057">
    <property type="entry name" value="Homeodomain-like_sf"/>
</dbReference>
<dbReference type="SUPFAM" id="SSF46689">
    <property type="entry name" value="Homeodomain-like"/>
    <property type="match status" value="1"/>
</dbReference>
<keyword evidence="1" id="KW-0678">Repressor</keyword>
<dbReference type="SUPFAM" id="SSF51182">
    <property type="entry name" value="RmlC-like cupins"/>
    <property type="match status" value="1"/>
</dbReference>
<dbReference type="PANTHER" id="PTHR11019:SF159">
    <property type="entry name" value="TRANSCRIPTIONAL REGULATOR-RELATED"/>
    <property type="match status" value="1"/>
</dbReference>
<dbReference type="SMART" id="SM00342">
    <property type="entry name" value="HTH_ARAC"/>
    <property type="match status" value="1"/>
</dbReference>
<dbReference type="Gene3D" id="2.60.120.10">
    <property type="entry name" value="Jelly Rolls"/>
    <property type="match status" value="1"/>
</dbReference>
<evidence type="ECO:0000313" key="6">
    <source>
        <dbReference type="EMBL" id="SHM69007.1"/>
    </source>
</evidence>
<evidence type="ECO:0000259" key="5">
    <source>
        <dbReference type="PROSITE" id="PS01124"/>
    </source>
</evidence>
<dbReference type="CDD" id="cd06124">
    <property type="entry name" value="cupin_NimR-like_N"/>
    <property type="match status" value="1"/>
</dbReference>
<evidence type="ECO:0000256" key="4">
    <source>
        <dbReference type="ARBA" id="ARBA00023163"/>
    </source>
</evidence>
<keyword evidence="2" id="KW-0805">Transcription regulation</keyword>
<dbReference type="GO" id="GO:0003700">
    <property type="term" value="F:DNA-binding transcription factor activity"/>
    <property type="evidence" value="ECO:0007669"/>
    <property type="project" value="InterPro"/>
</dbReference>
<evidence type="ECO:0000256" key="1">
    <source>
        <dbReference type="ARBA" id="ARBA00022491"/>
    </source>
</evidence>
<protein>
    <submittedName>
        <fullName evidence="6">AraC-type DNA-binding protein</fullName>
    </submittedName>
</protein>
<dbReference type="FunFam" id="1.10.10.60:FF:000132">
    <property type="entry name" value="AraC family transcriptional regulator"/>
    <property type="match status" value="1"/>
</dbReference>
<dbReference type="PANTHER" id="PTHR11019">
    <property type="entry name" value="HTH-TYPE TRANSCRIPTIONAL REGULATOR NIMR"/>
    <property type="match status" value="1"/>
</dbReference>
<evidence type="ECO:0000256" key="2">
    <source>
        <dbReference type="ARBA" id="ARBA00023015"/>
    </source>
</evidence>
<dbReference type="STRING" id="551987.SAMN05192549_102240"/>
<dbReference type="AlphaFoldDB" id="A0A1M7KU47"/>
<keyword evidence="4" id="KW-0804">Transcription</keyword>
<dbReference type="InterPro" id="IPR018060">
    <property type="entry name" value="HTH_AraC"/>
</dbReference>
<dbReference type="Pfam" id="PF12833">
    <property type="entry name" value="HTH_18"/>
    <property type="match status" value="1"/>
</dbReference>
<organism evidence="6 7">
    <name type="scientific">Duganella sacchari</name>
    <dbReference type="NCBI Taxonomy" id="551987"/>
    <lineage>
        <taxon>Bacteria</taxon>
        <taxon>Pseudomonadati</taxon>
        <taxon>Pseudomonadota</taxon>
        <taxon>Betaproteobacteria</taxon>
        <taxon>Burkholderiales</taxon>
        <taxon>Oxalobacteraceae</taxon>
        <taxon>Telluria group</taxon>
        <taxon>Duganella</taxon>
    </lineage>
</organism>
<dbReference type="InterPro" id="IPR018062">
    <property type="entry name" value="HTH_AraC-typ_CS"/>
</dbReference>